<evidence type="ECO:0000313" key="2">
    <source>
        <dbReference type="EMBL" id="PAX17825.1"/>
    </source>
</evidence>
<proteinExistence type="predicted"/>
<reference evidence="2 3" key="1">
    <citation type="submission" date="2017-08" db="EMBL/GenBank/DDBJ databases">
        <title>WGS of Clinical strains of the CDC Group NO-1 linked to zoonotic infections in humans.</title>
        <authorList>
            <person name="Bernier A.-M."/>
            <person name="Bernard K."/>
        </authorList>
    </citation>
    <scope>NUCLEOTIDE SEQUENCE [LARGE SCALE GENOMIC DNA]</scope>
    <source>
        <strain evidence="2 3">NML91-0035</strain>
    </source>
</reference>
<dbReference type="EMBL" id="NTBI01000002">
    <property type="protein sequence ID" value="PAX17825.1"/>
    <property type="molecule type" value="Genomic_DNA"/>
</dbReference>
<feature type="region of interest" description="Disordered" evidence="1">
    <location>
        <begin position="1"/>
        <end position="26"/>
    </location>
</feature>
<name>A0A2A2T8A9_9BURK</name>
<dbReference type="Proteomes" id="UP000217780">
    <property type="component" value="Unassembled WGS sequence"/>
</dbReference>
<comment type="caution">
    <text evidence="2">The sequence shown here is derived from an EMBL/GenBank/DDBJ whole genome shotgun (WGS) entry which is preliminary data.</text>
</comment>
<dbReference type="RefSeq" id="WP_095541818.1">
    <property type="nucleotide sequence ID" value="NZ_NSJC01000003.1"/>
</dbReference>
<dbReference type="AlphaFoldDB" id="A0A2A2T8A9"/>
<protein>
    <submittedName>
        <fullName evidence="2">Uncharacterized protein</fullName>
    </submittedName>
</protein>
<evidence type="ECO:0000256" key="1">
    <source>
        <dbReference type="SAM" id="MobiDB-lite"/>
    </source>
</evidence>
<evidence type="ECO:0000313" key="3">
    <source>
        <dbReference type="Proteomes" id="UP000217780"/>
    </source>
</evidence>
<sequence>MDQDGKEVLSVGNAHNAPARPGAYDVSDANNLRWHEKGGSGILNYPASDGRMLETHCSAR</sequence>
<dbReference type="GeneID" id="93873497"/>
<gene>
    <name evidence="2" type="ORF">CLI92_03065</name>
</gene>
<organism evidence="2 3">
    <name type="scientific">Vandammella animalimorsus</name>
    <dbReference type="NCBI Taxonomy" id="2029117"/>
    <lineage>
        <taxon>Bacteria</taxon>
        <taxon>Pseudomonadati</taxon>
        <taxon>Pseudomonadota</taxon>
        <taxon>Betaproteobacteria</taxon>
        <taxon>Burkholderiales</taxon>
        <taxon>Comamonadaceae</taxon>
        <taxon>Vandammella</taxon>
    </lineage>
</organism>
<accession>A0A2A2T8A9</accession>